<organism evidence="2">
    <name type="scientific">Castor canadensis</name>
    <name type="common">American beaver</name>
    <dbReference type="NCBI Taxonomy" id="51338"/>
    <lineage>
        <taxon>Eukaryota</taxon>
        <taxon>Metazoa</taxon>
        <taxon>Chordata</taxon>
        <taxon>Craniata</taxon>
        <taxon>Vertebrata</taxon>
        <taxon>Euteleostomi</taxon>
        <taxon>Mammalia</taxon>
        <taxon>Eutheria</taxon>
        <taxon>Euarchontoglires</taxon>
        <taxon>Glires</taxon>
        <taxon>Rodentia</taxon>
        <taxon>Castorimorpha</taxon>
        <taxon>Castoridae</taxon>
        <taxon>Castor</taxon>
    </lineage>
</organism>
<name>A0A8C0WJN4_CASCN</name>
<dbReference type="GO" id="GO:0030154">
    <property type="term" value="P:cell differentiation"/>
    <property type="evidence" value="ECO:0007669"/>
    <property type="project" value="TreeGrafter"/>
</dbReference>
<dbReference type="GO" id="GO:0035556">
    <property type="term" value="P:intracellular signal transduction"/>
    <property type="evidence" value="ECO:0007669"/>
    <property type="project" value="TreeGrafter"/>
</dbReference>
<reference evidence="2" key="1">
    <citation type="submission" date="2023-09" db="UniProtKB">
        <authorList>
            <consortium name="Ensembl"/>
        </authorList>
    </citation>
    <scope>IDENTIFICATION</scope>
</reference>
<dbReference type="GO" id="GO:0005131">
    <property type="term" value="F:growth hormone receptor binding"/>
    <property type="evidence" value="ECO:0007669"/>
    <property type="project" value="TreeGrafter"/>
</dbReference>
<evidence type="ECO:0000313" key="2">
    <source>
        <dbReference type="Ensembl" id="ENSCCNP00000012003.1"/>
    </source>
</evidence>
<dbReference type="PROSITE" id="PS50057">
    <property type="entry name" value="FERM_3"/>
    <property type="match status" value="1"/>
</dbReference>
<dbReference type="InterPro" id="IPR041155">
    <property type="entry name" value="FERM_F1"/>
</dbReference>
<dbReference type="InterPro" id="IPR051286">
    <property type="entry name" value="JAK"/>
</dbReference>
<dbReference type="Ensembl" id="ENSCCNT00000015739.1">
    <property type="protein sequence ID" value="ENSCCNP00000012003.1"/>
    <property type="gene ID" value="ENSCCNG00000012477.1"/>
</dbReference>
<dbReference type="GO" id="GO:0019221">
    <property type="term" value="P:cytokine-mediated signaling pathway"/>
    <property type="evidence" value="ECO:0007669"/>
    <property type="project" value="TreeGrafter"/>
</dbReference>
<protein>
    <recommendedName>
        <fullName evidence="1">FERM domain-containing protein</fullName>
    </recommendedName>
</protein>
<evidence type="ECO:0000259" key="1">
    <source>
        <dbReference type="PROSITE" id="PS50057"/>
    </source>
</evidence>
<dbReference type="PANTHER" id="PTHR45807:SF6">
    <property type="entry name" value="NON-RECEPTOR TYROSINE-PROTEIN KINASE TYK2"/>
    <property type="match status" value="1"/>
</dbReference>
<dbReference type="GO" id="GO:0004715">
    <property type="term" value="F:non-membrane spanning protein tyrosine kinase activity"/>
    <property type="evidence" value="ECO:0007669"/>
    <property type="project" value="TreeGrafter"/>
</dbReference>
<dbReference type="GO" id="GO:0005829">
    <property type="term" value="C:cytosol"/>
    <property type="evidence" value="ECO:0007669"/>
    <property type="project" value="TreeGrafter"/>
</dbReference>
<dbReference type="PANTHER" id="PTHR45807">
    <property type="entry name" value="TYROSINE-PROTEIN KINASE HOPSCOTCH"/>
    <property type="match status" value="1"/>
</dbReference>
<dbReference type="AlphaFoldDB" id="A0A8C0WJN4"/>
<feature type="domain" description="FERM" evidence="1">
    <location>
        <begin position="28"/>
        <end position="158"/>
    </location>
</feature>
<accession>A0A8C0WJN4</accession>
<sequence length="158" mass="17757">SMPLCQWKAMAKARKPSGVDAQPMASVGGLKVLLHWAGPDGGEPWVTFNEPSLTAEEICIRIAHKVGITPPCFNLFALFDAHTQVWLPPNHILDVSRDTGLMLYFRMRFYFRNWHGMSLQEPAVYRCGFPGTEPSSDRAEQGVQLLDSAAFEYLFEQV</sequence>
<dbReference type="InterPro" id="IPR000299">
    <property type="entry name" value="FERM_domain"/>
</dbReference>
<dbReference type="Pfam" id="PF18379">
    <property type="entry name" value="FERM_F1"/>
    <property type="match status" value="1"/>
</dbReference>
<dbReference type="GO" id="GO:0060397">
    <property type="term" value="P:growth hormone receptor signaling pathway via JAK-STAT"/>
    <property type="evidence" value="ECO:0007669"/>
    <property type="project" value="TreeGrafter"/>
</dbReference>
<proteinExistence type="predicted"/>